<gene>
    <name evidence="1" type="ORF">MM415B02643_0014</name>
</gene>
<dbReference type="EMBL" id="MT142813">
    <property type="protein sequence ID" value="QJA88947.1"/>
    <property type="molecule type" value="Genomic_DNA"/>
</dbReference>
<reference evidence="1" key="1">
    <citation type="submission" date="2020-03" db="EMBL/GenBank/DDBJ databases">
        <title>The deep terrestrial virosphere.</title>
        <authorList>
            <person name="Holmfeldt K."/>
            <person name="Nilsson E."/>
            <person name="Simone D."/>
            <person name="Lopez-Fernandez M."/>
            <person name="Wu X."/>
            <person name="de Brujin I."/>
            <person name="Lundin D."/>
            <person name="Andersson A."/>
            <person name="Bertilsson S."/>
            <person name="Dopson M."/>
        </authorList>
    </citation>
    <scope>NUCLEOTIDE SEQUENCE</scope>
    <source>
        <strain evidence="1">MM415B02643</strain>
    </source>
</reference>
<name>A0A6M3L2R4_9ZZZZ</name>
<sequence>MSYVQDCVVLKNGTRRFMARLLTWEGVVAVAADIDAAEYTVYALDDDDEDSQTPVTGHEGVDLDVASVVFDTLQTDDRWKADTTGYNFAHTIDVGSYTAFAVRGTRYLVEFILTPAAGQAIRLAYRPKAI</sequence>
<evidence type="ECO:0000313" key="1">
    <source>
        <dbReference type="EMBL" id="QJA88947.1"/>
    </source>
</evidence>
<protein>
    <submittedName>
        <fullName evidence="1">Uncharacterized protein</fullName>
    </submittedName>
</protein>
<proteinExistence type="predicted"/>
<accession>A0A6M3L2R4</accession>
<organism evidence="1">
    <name type="scientific">viral metagenome</name>
    <dbReference type="NCBI Taxonomy" id="1070528"/>
    <lineage>
        <taxon>unclassified sequences</taxon>
        <taxon>metagenomes</taxon>
        <taxon>organismal metagenomes</taxon>
    </lineage>
</organism>
<dbReference type="AlphaFoldDB" id="A0A6M3L2R4"/>